<name>A0ABR4Q693_9CEST</name>
<evidence type="ECO:0000313" key="1">
    <source>
        <dbReference type="EMBL" id="KAL5105140.1"/>
    </source>
</evidence>
<dbReference type="EMBL" id="JAKROA010000009">
    <property type="protein sequence ID" value="KAL5105140.1"/>
    <property type="molecule type" value="Genomic_DNA"/>
</dbReference>
<comment type="caution">
    <text evidence="1">The sequence shown here is derived from an EMBL/GenBank/DDBJ whole genome shotgun (WGS) entry which is preliminary data.</text>
</comment>
<keyword evidence="2" id="KW-1185">Reference proteome</keyword>
<organism evidence="1 2">
    <name type="scientific">Taenia crassiceps</name>
    <dbReference type="NCBI Taxonomy" id="6207"/>
    <lineage>
        <taxon>Eukaryota</taxon>
        <taxon>Metazoa</taxon>
        <taxon>Spiralia</taxon>
        <taxon>Lophotrochozoa</taxon>
        <taxon>Platyhelminthes</taxon>
        <taxon>Cestoda</taxon>
        <taxon>Eucestoda</taxon>
        <taxon>Cyclophyllidea</taxon>
        <taxon>Taeniidae</taxon>
        <taxon>Taenia</taxon>
    </lineage>
</organism>
<protein>
    <submittedName>
        <fullName evidence="1">Uncharacterized protein</fullName>
    </submittedName>
</protein>
<proteinExistence type="predicted"/>
<dbReference type="Proteomes" id="UP001651158">
    <property type="component" value="Unassembled WGS sequence"/>
</dbReference>
<reference evidence="1 2" key="1">
    <citation type="journal article" date="2022" name="Front. Cell. Infect. Microbiol.">
        <title>The Genomes of Two Strains of Taenia crassiceps the Animal Model for the Study of Human Cysticercosis.</title>
        <authorList>
            <person name="Bobes R.J."/>
            <person name="Estrada K."/>
            <person name="Rios-Valencia D.G."/>
            <person name="Calderon-Gallegos A."/>
            <person name="de la Torre P."/>
            <person name="Carrero J.C."/>
            <person name="Sanchez-Flores A."/>
            <person name="Laclette J.P."/>
        </authorList>
    </citation>
    <scope>NUCLEOTIDE SEQUENCE [LARGE SCALE GENOMIC DNA]</scope>
    <source>
        <strain evidence="1">WFUcys</strain>
    </source>
</reference>
<sequence>MMRVLSRACLVDCGRAPYVIRTCDCQRSGRSRCCQGSAWDRVVVCLCEGQIWQPERLLEAPHSTWLRLAGR</sequence>
<evidence type="ECO:0000313" key="2">
    <source>
        <dbReference type="Proteomes" id="UP001651158"/>
    </source>
</evidence>
<accession>A0ABR4Q693</accession>
<gene>
    <name evidence="1" type="ORF">TcWFU_003203</name>
</gene>